<dbReference type="FunFam" id="3.40.50.720:FF:000084">
    <property type="entry name" value="Short-chain dehydrogenase reductase"/>
    <property type="match status" value="1"/>
</dbReference>
<evidence type="ECO:0000313" key="3">
    <source>
        <dbReference type="EMBL" id="CAB4568853.1"/>
    </source>
</evidence>
<dbReference type="PROSITE" id="PS00061">
    <property type="entry name" value="ADH_SHORT"/>
    <property type="match status" value="1"/>
</dbReference>
<name>A0A6J6E3N3_9ZZZZ</name>
<dbReference type="InterPro" id="IPR002347">
    <property type="entry name" value="SDR_fam"/>
</dbReference>
<comment type="similarity">
    <text evidence="1">Belongs to the short-chain dehydrogenases/reductases (SDR) family.</text>
</comment>
<dbReference type="PRINTS" id="PR00081">
    <property type="entry name" value="GDHRDH"/>
</dbReference>
<dbReference type="InterPro" id="IPR020904">
    <property type="entry name" value="Sc_DH/Rdtase_CS"/>
</dbReference>
<reference evidence="3" key="1">
    <citation type="submission" date="2020-05" db="EMBL/GenBank/DDBJ databases">
        <authorList>
            <person name="Chiriac C."/>
            <person name="Salcher M."/>
            <person name="Ghai R."/>
            <person name="Kavagutti S V."/>
        </authorList>
    </citation>
    <scope>NUCLEOTIDE SEQUENCE</scope>
</reference>
<dbReference type="PANTHER" id="PTHR24321:SF8">
    <property type="entry name" value="ESTRADIOL 17-BETA-DEHYDROGENASE 8-RELATED"/>
    <property type="match status" value="1"/>
</dbReference>
<proteinExistence type="inferred from homology"/>
<sequence length="247" mass="25885">MTNSELSESTVVITGGSSGIGAALVDFYLQRSARVFSLDLNPSGSRAIEIDCDVRDANSVSSAMAKVRNDSARIDVLIANAGVVPSWQSTENIDLEDFTRVIEINLIGVAATLKYAAPAMRSPGGSIVITGSINSWKGDPNLASYVASKHGVLGLIKSAALDLGPKGIRVNGVGPGPVATDALRNRILSRNENDHDKADVYFERLAQGTALKRIATVEEVIHAIDFLASPLSSGITGELINVDGGVL</sequence>
<evidence type="ECO:0000256" key="2">
    <source>
        <dbReference type="ARBA" id="ARBA00023002"/>
    </source>
</evidence>
<keyword evidence="2" id="KW-0560">Oxidoreductase</keyword>
<accession>A0A6J6E3N3</accession>
<dbReference type="Pfam" id="PF13561">
    <property type="entry name" value="adh_short_C2"/>
    <property type="match status" value="1"/>
</dbReference>
<dbReference type="PRINTS" id="PR00080">
    <property type="entry name" value="SDRFAMILY"/>
</dbReference>
<evidence type="ECO:0000256" key="1">
    <source>
        <dbReference type="ARBA" id="ARBA00006484"/>
    </source>
</evidence>
<protein>
    <submittedName>
        <fullName evidence="3">Unannotated protein</fullName>
    </submittedName>
</protein>
<dbReference type="PANTHER" id="PTHR24321">
    <property type="entry name" value="DEHYDROGENASES, SHORT CHAIN"/>
    <property type="match status" value="1"/>
</dbReference>
<dbReference type="AlphaFoldDB" id="A0A6J6E3N3"/>
<dbReference type="CDD" id="cd05233">
    <property type="entry name" value="SDR_c"/>
    <property type="match status" value="1"/>
</dbReference>
<dbReference type="InterPro" id="IPR036291">
    <property type="entry name" value="NAD(P)-bd_dom_sf"/>
</dbReference>
<dbReference type="GO" id="GO:0016491">
    <property type="term" value="F:oxidoreductase activity"/>
    <property type="evidence" value="ECO:0007669"/>
    <property type="project" value="UniProtKB-KW"/>
</dbReference>
<dbReference type="EMBL" id="CAEZTJ010000073">
    <property type="protein sequence ID" value="CAB4568853.1"/>
    <property type="molecule type" value="Genomic_DNA"/>
</dbReference>
<dbReference type="Gene3D" id="3.40.50.720">
    <property type="entry name" value="NAD(P)-binding Rossmann-like Domain"/>
    <property type="match status" value="1"/>
</dbReference>
<dbReference type="SUPFAM" id="SSF51735">
    <property type="entry name" value="NAD(P)-binding Rossmann-fold domains"/>
    <property type="match status" value="1"/>
</dbReference>
<organism evidence="3">
    <name type="scientific">freshwater metagenome</name>
    <dbReference type="NCBI Taxonomy" id="449393"/>
    <lineage>
        <taxon>unclassified sequences</taxon>
        <taxon>metagenomes</taxon>
        <taxon>ecological metagenomes</taxon>
    </lineage>
</organism>
<gene>
    <name evidence="3" type="ORF">UFOPK1650_00596</name>
</gene>